<reference evidence="4 5" key="1">
    <citation type="submission" date="2018-02" db="EMBL/GenBank/DDBJ databases">
        <authorList>
            <person name="Cohen D.B."/>
            <person name="Kent A.D."/>
        </authorList>
    </citation>
    <scope>NUCLEOTIDE SEQUENCE [LARGE SCALE GENOMIC DNA]</scope>
    <source>
        <strain evidence="4 5">CCAP 1448/3</strain>
    </source>
</reference>
<feature type="domain" description="Carrier" evidence="3">
    <location>
        <begin position="1"/>
        <end position="52"/>
    </location>
</feature>
<keyword evidence="1" id="KW-0596">Phosphopantetheine</keyword>
<dbReference type="Gene3D" id="1.10.1200.10">
    <property type="entry name" value="ACP-like"/>
    <property type="match status" value="1"/>
</dbReference>
<dbReference type="RefSeq" id="WP_106290006.1">
    <property type="nucleotide sequence ID" value="NZ_CAWNTC010000132.1"/>
</dbReference>
<dbReference type="InterPro" id="IPR006162">
    <property type="entry name" value="Ppantetheine_attach_site"/>
</dbReference>
<name>A0A2T1BZS6_9CYAN</name>
<reference evidence="4 5" key="2">
    <citation type="submission" date="2018-03" db="EMBL/GenBank/DDBJ databases">
        <title>The ancient ancestry and fast evolution of plastids.</title>
        <authorList>
            <person name="Moore K.R."/>
            <person name="Magnabosco C."/>
            <person name="Momper L."/>
            <person name="Gold D.A."/>
            <person name="Bosak T."/>
            <person name="Fournier G.P."/>
        </authorList>
    </citation>
    <scope>NUCLEOTIDE SEQUENCE [LARGE SCALE GENOMIC DNA]</scope>
    <source>
        <strain evidence="4 5">CCAP 1448/3</strain>
    </source>
</reference>
<dbReference type="PANTHER" id="PTHR44845:SF6">
    <property type="entry name" value="BETA-ALANINE-ACTIVATING ENZYME"/>
    <property type="match status" value="1"/>
</dbReference>
<dbReference type="PROSITE" id="PS50075">
    <property type="entry name" value="CARRIER"/>
    <property type="match status" value="1"/>
</dbReference>
<dbReference type="SUPFAM" id="SSF47336">
    <property type="entry name" value="ACP-like"/>
    <property type="match status" value="1"/>
</dbReference>
<evidence type="ECO:0000313" key="5">
    <source>
        <dbReference type="Proteomes" id="UP000238762"/>
    </source>
</evidence>
<accession>A0A2T1BZS6</accession>
<dbReference type="OrthoDB" id="518159at2"/>
<organism evidence="4 5">
    <name type="scientific">Merismopedia glauca CCAP 1448/3</name>
    <dbReference type="NCBI Taxonomy" id="1296344"/>
    <lineage>
        <taxon>Bacteria</taxon>
        <taxon>Bacillati</taxon>
        <taxon>Cyanobacteriota</taxon>
        <taxon>Cyanophyceae</taxon>
        <taxon>Synechococcales</taxon>
        <taxon>Merismopediaceae</taxon>
        <taxon>Merismopedia</taxon>
    </lineage>
</organism>
<dbReference type="AlphaFoldDB" id="A0A2T1BZS6"/>
<comment type="caution">
    <text evidence="4">The sequence shown here is derived from an EMBL/GenBank/DDBJ whole genome shotgun (WGS) entry which is preliminary data.</text>
</comment>
<evidence type="ECO:0000259" key="3">
    <source>
        <dbReference type="PROSITE" id="PS50075"/>
    </source>
</evidence>
<sequence>MGIKFFELGGHSLLATQMTSRIRHTFQIDLPVRHLFAAPTVEQLTKYEELLG</sequence>
<dbReference type="PANTHER" id="PTHR44845">
    <property type="entry name" value="CARRIER DOMAIN-CONTAINING PROTEIN"/>
    <property type="match status" value="1"/>
</dbReference>
<evidence type="ECO:0000313" key="4">
    <source>
        <dbReference type="EMBL" id="PSB01526.1"/>
    </source>
</evidence>
<dbReference type="InterPro" id="IPR036736">
    <property type="entry name" value="ACP-like_sf"/>
</dbReference>
<protein>
    <recommendedName>
        <fullName evidence="3">Carrier domain-containing protein</fullName>
    </recommendedName>
</protein>
<gene>
    <name evidence="4" type="ORF">C7B64_17850</name>
</gene>
<proteinExistence type="predicted"/>
<dbReference type="Proteomes" id="UP000238762">
    <property type="component" value="Unassembled WGS sequence"/>
</dbReference>
<evidence type="ECO:0000256" key="1">
    <source>
        <dbReference type="ARBA" id="ARBA00022450"/>
    </source>
</evidence>
<keyword evidence="2" id="KW-0597">Phosphoprotein</keyword>
<keyword evidence="5" id="KW-1185">Reference proteome</keyword>
<dbReference type="PROSITE" id="PS00012">
    <property type="entry name" value="PHOSPHOPANTETHEINE"/>
    <property type="match status" value="1"/>
</dbReference>
<dbReference type="Pfam" id="PF00550">
    <property type="entry name" value="PP-binding"/>
    <property type="match status" value="1"/>
</dbReference>
<dbReference type="InterPro" id="IPR009081">
    <property type="entry name" value="PP-bd_ACP"/>
</dbReference>
<evidence type="ECO:0000256" key="2">
    <source>
        <dbReference type="ARBA" id="ARBA00022553"/>
    </source>
</evidence>
<dbReference type="EMBL" id="PVWJ01000102">
    <property type="protein sequence ID" value="PSB01526.1"/>
    <property type="molecule type" value="Genomic_DNA"/>
</dbReference>